<evidence type="ECO:0000259" key="6">
    <source>
        <dbReference type="Pfam" id="PF14464"/>
    </source>
</evidence>
<keyword evidence="5" id="KW-0482">Metalloprotease</keyword>
<evidence type="ECO:0000313" key="8">
    <source>
        <dbReference type="Proteomes" id="UP000503162"/>
    </source>
</evidence>
<name>A0A6G8IJ39_9BURK</name>
<dbReference type="GO" id="GO:0006508">
    <property type="term" value="P:proteolysis"/>
    <property type="evidence" value="ECO:0007669"/>
    <property type="project" value="UniProtKB-KW"/>
</dbReference>
<evidence type="ECO:0000313" key="7">
    <source>
        <dbReference type="EMBL" id="QIM53214.1"/>
    </source>
</evidence>
<dbReference type="GO" id="GO:0046872">
    <property type="term" value="F:metal ion binding"/>
    <property type="evidence" value="ECO:0007669"/>
    <property type="project" value="UniProtKB-KW"/>
</dbReference>
<gene>
    <name evidence="7" type="ORF">G9Q37_14160</name>
</gene>
<evidence type="ECO:0000256" key="4">
    <source>
        <dbReference type="ARBA" id="ARBA00022833"/>
    </source>
</evidence>
<sequence>MIEVVLPANVAVKLRRELRRAGDREIGGVLAGEDLGGGRFLVADLSVQRSGGGVAHFVRDPGAHRRFMRRFLARTGNDYTRFNYLGEWHSHPSFPALPSGTDLRQMQGLIEERGQPANFLVLLVVKLGRGGEIEATGHAFRRGAHVVQARVAREEGGEVLAPKTPFERLSGTWMAWRREGAKWL</sequence>
<dbReference type="InterPro" id="IPR028090">
    <property type="entry name" value="JAB_dom_prok"/>
</dbReference>
<dbReference type="Pfam" id="PF14464">
    <property type="entry name" value="Prok-JAB"/>
    <property type="match status" value="1"/>
</dbReference>
<dbReference type="Proteomes" id="UP000503162">
    <property type="component" value="Chromosome"/>
</dbReference>
<evidence type="ECO:0000256" key="3">
    <source>
        <dbReference type="ARBA" id="ARBA00022801"/>
    </source>
</evidence>
<reference evidence="7 8" key="1">
    <citation type="submission" date="2020-03" db="EMBL/GenBank/DDBJ databases">
        <title>Hydrogenophaga sp. nov. isolated from cyanobacterial mat.</title>
        <authorList>
            <person name="Thorat V."/>
            <person name="Kirdat K."/>
            <person name="Tiwarekar B."/>
            <person name="Costa E.D."/>
            <person name="Yadav A."/>
        </authorList>
    </citation>
    <scope>NUCLEOTIDE SEQUENCE [LARGE SCALE GENOMIC DNA]</scope>
    <source>
        <strain evidence="7 8">BA0156</strain>
    </source>
</reference>
<organism evidence="7 8">
    <name type="scientific">Hydrogenophaga crocea</name>
    <dbReference type="NCBI Taxonomy" id="2716225"/>
    <lineage>
        <taxon>Bacteria</taxon>
        <taxon>Pseudomonadati</taxon>
        <taxon>Pseudomonadota</taxon>
        <taxon>Betaproteobacteria</taxon>
        <taxon>Burkholderiales</taxon>
        <taxon>Comamonadaceae</taxon>
        <taxon>Hydrogenophaga</taxon>
    </lineage>
</organism>
<evidence type="ECO:0000256" key="2">
    <source>
        <dbReference type="ARBA" id="ARBA00022723"/>
    </source>
</evidence>
<dbReference type="Gene3D" id="3.40.140.10">
    <property type="entry name" value="Cytidine Deaminase, domain 2"/>
    <property type="match status" value="1"/>
</dbReference>
<dbReference type="GO" id="GO:0008237">
    <property type="term" value="F:metallopeptidase activity"/>
    <property type="evidence" value="ECO:0007669"/>
    <property type="project" value="UniProtKB-KW"/>
</dbReference>
<keyword evidence="4" id="KW-0862">Zinc</keyword>
<dbReference type="EMBL" id="CP049989">
    <property type="protein sequence ID" value="QIM53214.1"/>
    <property type="molecule type" value="Genomic_DNA"/>
</dbReference>
<dbReference type="KEGG" id="hcz:G9Q37_14160"/>
<keyword evidence="1" id="KW-0645">Protease</keyword>
<dbReference type="RefSeq" id="WP_166228066.1">
    <property type="nucleotide sequence ID" value="NZ_CP049989.1"/>
</dbReference>
<evidence type="ECO:0000256" key="5">
    <source>
        <dbReference type="ARBA" id="ARBA00023049"/>
    </source>
</evidence>
<proteinExistence type="predicted"/>
<dbReference type="AlphaFoldDB" id="A0A6G8IJ39"/>
<feature type="domain" description="JAB" evidence="6">
    <location>
        <begin position="8"/>
        <end position="124"/>
    </location>
</feature>
<keyword evidence="8" id="KW-1185">Reference proteome</keyword>
<accession>A0A6G8IJ39</accession>
<evidence type="ECO:0000256" key="1">
    <source>
        <dbReference type="ARBA" id="ARBA00022670"/>
    </source>
</evidence>
<keyword evidence="3" id="KW-0378">Hydrolase</keyword>
<dbReference type="SUPFAM" id="SSF102712">
    <property type="entry name" value="JAB1/MPN domain"/>
    <property type="match status" value="1"/>
</dbReference>
<keyword evidence="2" id="KW-0479">Metal-binding</keyword>
<protein>
    <recommendedName>
        <fullName evidence="6">JAB domain-containing protein</fullName>
    </recommendedName>
</protein>